<sequence>MLYSADFIYTFYGAAVVSHSLIGGCLRARPLPLAMPKSTSPTTPTTKAQPIHMTINTGIGSI</sequence>
<feature type="compositionally biased region" description="Low complexity" evidence="1">
    <location>
        <begin position="36"/>
        <end position="47"/>
    </location>
</feature>
<name>A0A6C0LUF0_9ZZZZ</name>
<dbReference type="AlphaFoldDB" id="A0A6C0LUF0"/>
<proteinExistence type="predicted"/>
<protein>
    <submittedName>
        <fullName evidence="2">Uncharacterized protein</fullName>
    </submittedName>
</protein>
<evidence type="ECO:0000256" key="1">
    <source>
        <dbReference type="SAM" id="MobiDB-lite"/>
    </source>
</evidence>
<dbReference type="EMBL" id="MN740570">
    <property type="protein sequence ID" value="QHU34399.1"/>
    <property type="molecule type" value="Genomic_DNA"/>
</dbReference>
<evidence type="ECO:0000313" key="2">
    <source>
        <dbReference type="EMBL" id="QHU34399.1"/>
    </source>
</evidence>
<reference evidence="2" key="1">
    <citation type="journal article" date="2020" name="Nature">
        <title>Giant virus diversity and host interactions through global metagenomics.</title>
        <authorList>
            <person name="Schulz F."/>
            <person name="Roux S."/>
            <person name="Paez-Espino D."/>
            <person name="Jungbluth S."/>
            <person name="Walsh D.A."/>
            <person name="Denef V.J."/>
            <person name="McMahon K.D."/>
            <person name="Konstantinidis K.T."/>
            <person name="Eloe-Fadrosh E.A."/>
            <person name="Kyrpides N.C."/>
            <person name="Woyke T."/>
        </authorList>
    </citation>
    <scope>NUCLEOTIDE SEQUENCE</scope>
    <source>
        <strain evidence="2">GVMAG-S-1016713-123</strain>
    </source>
</reference>
<feature type="region of interest" description="Disordered" evidence="1">
    <location>
        <begin position="36"/>
        <end position="62"/>
    </location>
</feature>
<accession>A0A6C0LUF0</accession>
<organism evidence="2">
    <name type="scientific">viral metagenome</name>
    <dbReference type="NCBI Taxonomy" id="1070528"/>
    <lineage>
        <taxon>unclassified sequences</taxon>
        <taxon>metagenomes</taxon>
        <taxon>organismal metagenomes</taxon>
    </lineage>
</organism>